<dbReference type="KEGG" id="mng:MNEG_2631"/>
<dbReference type="AlphaFoldDB" id="A0A0D2LF80"/>
<gene>
    <name evidence="2" type="ORF">MNEG_2631</name>
</gene>
<evidence type="ECO:0000313" key="3">
    <source>
        <dbReference type="Proteomes" id="UP000054498"/>
    </source>
</evidence>
<sequence length="274" mass="29213">MAGPGDDSADGGGGEPGADGEWEAGVDAAVARLAATMQARPAAGPGAAAAAPSARLASSAEGIIAAVGVAQGKREFAAWWRDAVHGVALLAQQQGLEESERGELTRQLHEMGAKNISLYICDAPSHLWYFELLCEKLTTGEAAEAPPTVWGRALTSMKLGPLQSFLLDVAGKWWRGQEAELRRRRQVLAASALFAAPGDYEHQSEVAEEAARLLALYNTNLVPVMVLLNTVVLGPEQMANFYVQPWPWMPVVTSLVDAVQQRVASKHTRQAQPP</sequence>
<dbReference type="RefSeq" id="XP_013904348.1">
    <property type="nucleotide sequence ID" value="XM_014048894.1"/>
</dbReference>
<keyword evidence="3" id="KW-1185">Reference proteome</keyword>
<dbReference type="Proteomes" id="UP000054498">
    <property type="component" value="Unassembled WGS sequence"/>
</dbReference>
<accession>A0A0D2LF80</accession>
<dbReference type="GeneID" id="25735509"/>
<organism evidence="2 3">
    <name type="scientific">Monoraphidium neglectum</name>
    <dbReference type="NCBI Taxonomy" id="145388"/>
    <lineage>
        <taxon>Eukaryota</taxon>
        <taxon>Viridiplantae</taxon>
        <taxon>Chlorophyta</taxon>
        <taxon>core chlorophytes</taxon>
        <taxon>Chlorophyceae</taxon>
        <taxon>CS clade</taxon>
        <taxon>Sphaeropleales</taxon>
        <taxon>Selenastraceae</taxon>
        <taxon>Monoraphidium</taxon>
    </lineage>
</organism>
<evidence type="ECO:0000256" key="1">
    <source>
        <dbReference type="SAM" id="MobiDB-lite"/>
    </source>
</evidence>
<dbReference type="EMBL" id="KK100522">
    <property type="protein sequence ID" value="KIZ05329.1"/>
    <property type="molecule type" value="Genomic_DNA"/>
</dbReference>
<evidence type="ECO:0000313" key="2">
    <source>
        <dbReference type="EMBL" id="KIZ05329.1"/>
    </source>
</evidence>
<reference evidence="2 3" key="1">
    <citation type="journal article" date="2013" name="BMC Genomics">
        <title>Reconstruction of the lipid metabolism for the microalga Monoraphidium neglectum from its genome sequence reveals characteristics suitable for biofuel production.</title>
        <authorList>
            <person name="Bogen C."/>
            <person name="Al-Dilaimi A."/>
            <person name="Albersmeier A."/>
            <person name="Wichmann J."/>
            <person name="Grundmann M."/>
            <person name="Rupp O."/>
            <person name="Lauersen K.J."/>
            <person name="Blifernez-Klassen O."/>
            <person name="Kalinowski J."/>
            <person name="Goesmann A."/>
            <person name="Mussgnug J.H."/>
            <person name="Kruse O."/>
        </authorList>
    </citation>
    <scope>NUCLEOTIDE SEQUENCE [LARGE SCALE GENOMIC DNA]</scope>
    <source>
        <strain evidence="2 3">SAG 48.87</strain>
    </source>
</reference>
<proteinExistence type="predicted"/>
<name>A0A0D2LF80_9CHLO</name>
<feature type="region of interest" description="Disordered" evidence="1">
    <location>
        <begin position="1"/>
        <end position="21"/>
    </location>
</feature>
<protein>
    <submittedName>
        <fullName evidence="2">Uncharacterized protein</fullName>
    </submittedName>
</protein>
<dbReference type="OrthoDB" id="558912at2759"/>